<dbReference type="EMBL" id="JACHIF010000005">
    <property type="protein sequence ID" value="MBB5038387.1"/>
    <property type="molecule type" value="Genomic_DNA"/>
</dbReference>
<reference evidence="2 3" key="1">
    <citation type="submission" date="2020-08" db="EMBL/GenBank/DDBJ databases">
        <title>Genomic Encyclopedia of Type Strains, Phase IV (KMG-IV): sequencing the most valuable type-strain genomes for metagenomic binning, comparative biology and taxonomic classification.</title>
        <authorList>
            <person name="Goeker M."/>
        </authorList>
    </citation>
    <scope>NUCLEOTIDE SEQUENCE [LARGE SCALE GENOMIC DNA]</scope>
    <source>
        <strain evidence="2 3">DSM 12251</strain>
    </source>
</reference>
<protein>
    <submittedName>
        <fullName evidence="2">Uncharacterized protein</fullName>
    </submittedName>
</protein>
<evidence type="ECO:0000313" key="2">
    <source>
        <dbReference type="EMBL" id="MBB5038387.1"/>
    </source>
</evidence>
<accession>A0A7W8DQJ0</accession>
<proteinExistence type="predicted"/>
<dbReference type="AlphaFoldDB" id="A0A7W8DQJ0"/>
<evidence type="ECO:0000256" key="1">
    <source>
        <dbReference type="SAM" id="Phobius"/>
    </source>
</evidence>
<keyword evidence="1" id="KW-0472">Membrane</keyword>
<feature type="transmembrane region" description="Helical" evidence="1">
    <location>
        <begin position="55"/>
        <end position="72"/>
    </location>
</feature>
<keyword evidence="1" id="KW-0812">Transmembrane</keyword>
<keyword evidence="3" id="KW-1185">Reference proteome</keyword>
<sequence>MLGRIISMGENGPVRNIDLRFESGRVESPLSVPRGEVEAGEVTGFQLVVTSLSPFLWVGCLGSLVMMAVVWNAPSVPAIAGLTMVTGATLGLLKNRVRVLYTLNLLTDHPQRPKILFYRTLCQLDLMLVLDAVTWALGDRPRQCKGSGWKPQALQEVSPDDKT</sequence>
<comment type="caution">
    <text evidence="2">The sequence shown here is derived from an EMBL/GenBank/DDBJ whole genome shotgun (WGS) entry which is preliminary data.</text>
</comment>
<evidence type="ECO:0000313" key="3">
    <source>
        <dbReference type="Proteomes" id="UP000534294"/>
    </source>
</evidence>
<dbReference type="RefSeq" id="WP_184209164.1">
    <property type="nucleotide sequence ID" value="NZ_JACHIF010000005.1"/>
</dbReference>
<name>A0A7W8DQJ0_9BACT</name>
<keyword evidence="1" id="KW-1133">Transmembrane helix</keyword>
<dbReference type="Proteomes" id="UP000534294">
    <property type="component" value="Unassembled WGS sequence"/>
</dbReference>
<feature type="transmembrane region" description="Helical" evidence="1">
    <location>
        <begin position="78"/>
        <end position="95"/>
    </location>
</feature>
<organism evidence="2 3">
    <name type="scientific">Prosthecobacter dejongeii</name>
    <dbReference type="NCBI Taxonomy" id="48465"/>
    <lineage>
        <taxon>Bacteria</taxon>
        <taxon>Pseudomonadati</taxon>
        <taxon>Verrucomicrobiota</taxon>
        <taxon>Verrucomicrobiia</taxon>
        <taxon>Verrucomicrobiales</taxon>
        <taxon>Verrucomicrobiaceae</taxon>
        <taxon>Prosthecobacter</taxon>
    </lineage>
</organism>
<gene>
    <name evidence="2" type="ORF">HNQ64_002650</name>
</gene>